<evidence type="ECO:0000313" key="1">
    <source>
        <dbReference type="EMBL" id="KRY57561.1"/>
    </source>
</evidence>
<dbReference type="Proteomes" id="UP000054653">
    <property type="component" value="Unassembled WGS sequence"/>
</dbReference>
<keyword evidence="2" id="KW-1185">Reference proteome</keyword>
<organism evidence="1 2">
    <name type="scientific">Trichinella britovi</name>
    <name type="common">Parasitic roundworm</name>
    <dbReference type="NCBI Taxonomy" id="45882"/>
    <lineage>
        <taxon>Eukaryota</taxon>
        <taxon>Metazoa</taxon>
        <taxon>Ecdysozoa</taxon>
        <taxon>Nematoda</taxon>
        <taxon>Enoplea</taxon>
        <taxon>Dorylaimia</taxon>
        <taxon>Trichinellida</taxon>
        <taxon>Trichinellidae</taxon>
        <taxon>Trichinella</taxon>
    </lineage>
</organism>
<dbReference type="AlphaFoldDB" id="A0A0V1D7P5"/>
<proteinExistence type="predicted"/>
<evidence type="ECO:0000313" key="2">
    <source>
        <dbReference type="Proteomes" id="UP000054653"/>
    </source>
</evidence>
<reference evidence="1 2" key="1">
    <citation type="submission" date="2015-01" db="EMBL/GenBank/DDBJ databases">
        <title>Evolution of Trichinella species and genotypes.</title>
        <authorList>
            <person name="Korhonen P.K."/>
            <person name="Edoardo P."/>
            <person name="Giuseppe L.R."/>
            <person name="Gasser R.B."/>
        </authorList>
    </citation>
    <scope>NUCLEOTIDE SEQUENCE [LARGE SCALE GENOMIC DNA]</scope>
    <source>
        <strain evidence="1">ISS120</strain>
    </source>
</reference>
<accession>A0A0V1D7P5</accession>
<dbReference type="EMBL" id="JYDI01000030">
    <property type="protein sequence ID" value="KRY57561.1"/>
    <property type="molecule type" value="Genomic_DNA"/>
</dbReference>
<sequence length="71" mass="8459">LSLSLNIPKIYHARIVKVKLKFFQMAFALKMFICTFEGNEQLHFVLFFLHEKEVKETESLIKAFRGKHFLN</sequence>
<protein>
    <submittedName>
        <fullName evidence="1">Uncharacterized protein</fullName>
    </submittedName>
</protein>
<name>A0A0V1D7P5_TRIBR</name>
<gene>
    <name evidence="1" type="ORF">T03_8970</name>
</gene>
<feature type="non-terminal residue" evidence="1">
    <location>
        <position position="1"/>
    </location>
</feature>
<comment type="caution">
    <text evidence="1">The sequence shown here is derived from an EMBL/GenBank/DDBJ whole genome shotgun (WGS) entry which is preliminary data.</text>
</comment>